<dbReference type="InterPro" id="IPR004800">
    <property type="entry name" value="KdsD/KpsF-type"/>
</dbReference>
<keyword evidence="5" id="KW-0479">Metal-binding</keyword>
<evidence type="ECO:0000256" key="1">
    <source>
        <dbReference type="ARBA" id="ARBA00008165"/>
    </source>
</evidence>
<dbReference type="SMART" id="SM00116">
    <property type="entry name" value="CBS"/>
    <property type="match status" value="2"/>
</dbReference>
<organism evidence="10 11">
    <name type="scientific">Candidatus Kaiserbacteria bacterium RIFCSPHIGHO2_02_FULL_49_11</name>
    <dbReference type="NCBI Taxonomy" id="1798489"/>
    <lineage>
        <taxon>Bacteria</taxon>
        <taxon>Candidatus Kaiseribacteriota</taxon>
    </lineage>
</organism>
<evidence type="ECO:0000313" key="11">
    <source>
        <dbReference type="Proteomes" id="UP000177659"/>
    </source>
</evidence>
<dbReference type="SUPFAM" id="SSF53697">
    <property type="entry name" value="SIS domain"/>
    <property type="match status" value="1"/>
</dbReference>
<dbReference type="Pfam" id="PF01380">
    <property type="entry name" value="SIS"/>
    <property type="match status" value="1"/>
</dbReference>
<dbReference type="CDD" id="cd05014">
    <property type="entry name" value="SIS_Kpsf"/>
    <property type="match status" value="1"/>
</dbReference>
<keyword evidence="3 7" id="KW-0129">CBS domain</keyword>
<dbReference type="GO" id="GO:0016853">
    <property type="term" value="F:isomerase activity"/>
    <property type="evidence" value="ECO:0007669"/>
    <property type="project" value="InterPro"/>
</dbReference>
<protein>
    <recommendedName>
        <fullName evidence="12">D-arabinose 5-phosphate isomerase</fullName>
    </recommendedName>
</protein>
<dbReference type="InterPro" id="IPR035474">
    <property type="entry name" value="SIS_Kpsf"/>
</dbReference>
<evidence type="ECO:0000259" key="8">
    <source>
        <dbReference type="PROSITE" id="PS51371"/>
    </source>
</evidence>
<dbReference type="PROSITE" id="PS51371">
    <property type="entry name" value="CBS"/>
    <property type="match status" value="2"/>
</dbReference>
<evidence type="ECO:0000256" key="6">
    <source>
        <dbReference type="PIRSR" id="PIRSR004692-3"/>
    </source>
</evidence>
<feature type="site" description="Catalytically relevant" evidence="6">
    <location>
        <position position="51"/>
    </location>
</feature>
<dbReference type="PIRSF" id="PIRSF004692">
    <property type="entry name" value="KdsD_KpsF"/>
    <property type="match status" value="1"/>
</dbReference>
<comment type="caution">
    <text evidence="10">The sequence shown here is derived from an EMBL/GenBank/DDBJ whole genome shotgun (WGS) entry which is preliminary data.</text>
</comment>
<dbReference type="PANTHER" id="PTHR42745:SF1">
    <property type="entry name" value="ARABINOSE 5-PHOSPHATE ISOMERASE KDSD"/>
    <property type="match status" value="1"/>
</dbReference>
<keyword evidence="5" id="KW-0862">Zinc</keyword>
<accession>A0A1F6D2K8</accession>
<feature type="domain" description="CBS" evidence="8">
    <location>
        <begin position="269"/>
        <end position="321"/>
    </location>
</feature>
<dbReference type="GO" id="GO:1901135">
    <property type="term" value="P:carbohydrate derivative metabolic process"/>
    <property type="evidence" value="ECO:0007669"/>
    <property type="project" value="InterPro"/>
</dbReference>
<name>A0A1F6D2K8_9BACT</name>
<evidence type="ECO:0000256" key="4">
    <source>
        <dbReference type="PIRNR" id="PIRNR004692"/>
    </source>
</evidence>
<dbReference type="InterPro" id="IPR001347">
    <property type="entry name" value="SIS_dom"/>
</dbReference>
<dbReference type="EMBL" id="MFLC01000006">
    <property type="protein sequence ID" value="OGG55282.1"/>
    <property type="molecule type" value="Genomic_DNA"/>
</dbReference>
<keyword evidence="2" id="KW-0677">Repeat</keyword>
<dbReference type="GO" id="GO:0046872">
    <property type="term" value="F:metal ion binding"/>
    <property type="evidence" value="ECO:0007669"/>
    <property type="project" value="UniProtKB-KW"/>
</dbReference>
<feature type="site" description="Catalytically relevant" evidence="6">
    <location>
        <position position="186"/>
    </location>
</feature>
<dbReference type="InterPro" id="IPR000644">
    <property type="entry name" value="CBS_dom"/>
</dbReference>
<dbReference type="GO" id="GO:0097367">
    <property type="term" value="F:carbohydrate derivative binding"/>
    <property type="evidence" value="ECO:0007669"/>
    <property type="project" value="InterPro"/>
</dbReference>
<dbReference type="Proteomes" id="UP000177659">
    <property type="component" value="Unassembled WGS sequence"/>
</dbReference>
<evidence type="ECO:0008006" key="12">
    <source>
        <dbReference type="Google" id="ProtNLM"/>
    </source>
</evidence>
<dbReference type="Pfam" id="PF00571">
    <property type="entry name" value="CBS"/>
    <property type="match status" value="2"/>
</dbReference>
<evidence type="ECO:0000256" key="2">
    <source>
        <dbReference type="ARBA" id="ARBA00022737"/>
    </source>
</evidence>
<evidence type="ECO:0000256" key="3">
    <source>
        <dbReference type="ARBA" id="ARBA00023122"/>
    </source>
</evidence>
<evidence type="ECO:0000256" key="5">
    <source>
        <dbReference type="PIRSR" id="PIRSR004692-2"/>
    </source>
</evidence>
<proteinExistence type="inferred from homology"/>
<comment type="similarity">
    <text evidence="1 4">Belongs to the SIS family. GutQ/KpsF subfamily.</text>
</comment>
<evidence type="ECO:0000256" key="7">
    <source>
        <dbReference type="PROSITE-ProRule" id="PRU00703"/>
    </source>
</evidence>
<feature type="site" description="Catalytically relevant" evidence="6">
    <location>
        <position position="103"/>
    </location>
</feature>
<dbReference type="Gene3D" id="3.40.50.10490">
    <property type="entry name" value="Glucose-6-phosphate isomerase like protein, domain 1"/>
    <property type="match status" value="1"/>
</dbReference>
<sequence length="321" mass="34889">MENLNKRVKHTLQREIEAVQSLQKVIGEDFEKAILLIKNRTGKIVITGVGKSGFIGMKMAATLVSLGHTAHFMHPVEALHGDTGLVSDGDVIIAFSFSGGTTEINRIVSYLKKTFTVSIVAITGKCDSPLATQSDACIEVPVVEEGCPLNLAPMASTTASLVIADLIASALTSPDSFDRKHFAKLHPGGSLGLQLMQVSEIMLTGKLMPLVREETPMQDVLKEMSEKKRGITGVQSGDDKLVGIITDGDVRRFLMKHSTINKKVARDAMTTHPKTIQEEETVEGALCAMKEYKVSNLFVVNSDDKLVGVIHMRTILDEYVV</sequence>
<dbReference type="PROSITE" id="PS51464">
    <property type="entry name" value="SIS"/>
    <property type="match status" value="1"/>
</dbReference>
<dbReference type="CDD" id="cd04604">
    <property type="entry name" value="CBS_pair_SIS_assoc"/>
    <property type="match status" value="1"/>
</dbReference>
<feature type="domain" description="CBS" evidence="8">
    <location>
        <begin position="202"/>
        <end position="260"/>
    </location>
</feature>
<dbReference type="InterPro" id="IPR046342">
    <property type="entry name" value="CBS_dom_sf"/>
</dbReference>
<dbReference type="InterPro" id="IPR050986">
    <property type="entry name" value="GutQ/KpsF_isomerases"/>
</dbReference>
<dbReference type="AlphaFoldDB" id="A0A1F6D2K8"/>
<dbReference type="Gene3D" id="3.10.580.10">
    <property type="entry name" value="CBS-domain"/>
    <property type="match status" value="1"/>
</dbReference>
<dbReference type="PANTHER" id="PTHR42745">
    <property type="match status" value="1"/>
</dbReference>
<feature type="domain" description="SIS" evidence="9">
    <location>
        <begin position="33"/>
        <end position="177"/>
    </location>
</feature>
<feature type="binding site" evidence="5">
    <location>
        <position position="74"/>
    </location>
    <ligand>
        <name>Zn(2+)</name>
        <dbReference type="ChEBI" id="CHEBI:29105"/>
    </ligand>
</feature>
<feature type="site" description="Catalytically relevant" evidence="6">
    <location>
        <position position="145"/>
    </location>
</feature>
<dbReference type="GO" id="GO:0005975">
    <property type="term" value="P:carbohydrate metabolic process"/>
    <property type="evidence" value="ECO:0007669"/>
    <property type="project" value="InterPro"/>
</dbReference>
<dbReference type="NCBIfam" id="TIGR00393">
    <property type="entry name" value="kpsF"/>
    <property type="match status" value="1"/>
</dbReference>
<gene>
    <name evidence="10" type="ORF">A3D62_00945</name>
</gene>
<evidence type="ECO:0000313" key="10">
    <source>
        <dbReference type="EMBL" id="OGG55282.1"/>
    </source>
</evidence>
<evidence type="ECO:0000259" key="9">
    <source>
        <dbReference type="PROSITE" id="PS51464"/>
    </source>
</evidence>
<reference evidence="10 11" key="1">
    <citation type="journal article" date="2016" name="Nat. Commun.">
        <title>Thousands of microbial genomes shed light on interconnected biogeochemical processes in an aquifer system.</title>
        <authorList>
            <person name="Anantharaman K."/>
            <person name="Brown C.T."/>
            <person name="Hug L.A."/>
            <person name="Sharon I."/>
            <person name="Castelle C.J."/>
            <person name="Probst A.J."/>
            <person name="Thomas B.C."/>
            <person name="Singh A."/>
            <person name="Wilkins M.J."/>
            <person name="Karaoz U."/>
            <person name="Brodie E.L."/>
            <person name="Williams K.H."/>
            <person name="Hubbard S.S."/>
            <person name="Banfield J.F."/>
        </authorList>
    </citation>
    <scope>NUCLEOTIDE SEQUENCE [LARGE SCALE GENOMIC DNA]</scope>
</reference>
<dbReference type="InterPro" id="IPR046348">
    <property type="entry name" value="SIS_dom_sf"/>
</dbReference>